<dbReference type="HOGENOM" id="CLU_023205_2_0_0"/>
<evidence type="ECO:0000256" key="1">
    <source>
        <dbReference type="ARBA" id="ARBA00023002"/>
    </source>
</evidence>
<keyword evidence="3" id="KW-0614">Plasmid</keyword>
<dbReference type="AlphaFoldDB" id="L0A8E5"/>
<dbReference type="KEGG" id="dpd:Deipe_4068"/>
<accession>L0A8E5</accession>
<dbReference type="InterPro" id="IPR050523">
    <property type="entry name" value="AKR_Detox_Biosynth"/>
</dbReference>
<dbReference type="EMBL" id="CP003383">
    <property type="protein sequence ID" value="AFZ69452.1"/>
    <property type="molecule type" value="Genomic_DNA"/>
</dbReference>
<evidence type="ECO:0000259" key="2">
    <source>
        <dbReference type="Pfam" id="PF00248"/>
    </source>
</evidence>
<evidence type="ECO:0000313" key="4">
    <source>
        <dbReference type="Proteomes" id="UP000010467"/>
    </source>
</evidence>
<dbReference type="GO" id="GO:0016491">
    <property type="term" value="F:oxidoreductase activity"/>
    <property type="evidence" value="ECO:0007669"/>
    <property type="project" value="UniProtKB-KW"/>
</dbReference>
<dbReference type="RefSeq" id="WP_015231354.1">
    <property type="nucleotide sequence ID" value="NC_019789.1"/>
</dbReference>
<dbReference type="InterPro" id="IPR023210">
    <property type="entry name" value="NADP_OxRdtase_dom"/>
</dbReference>
<keyword evidence="1" id="KW-0560">Oxidoreductase</keyword>
<dbReference type="OrthoDB" id="9773828at2"/>
<dbReference type="GO" id="GO:0005829">
    <property type="term" value="C:cytosol"/>
    <property type="evidence" value="ECO:0007669"/>
    <property type="project" value="UniProtKB-ARBA"/>
</dbReference>
<dbReference type="CDD" id="cd19079">
    <property type="entry name" value="AKR_EcYajO-like"/>
    <property type="match status" value="1"/>
</dbReference>
<gene>
    <name evidence="3" type="ordered locus">Deipe_4068</name>
</gene>
<dbReference type="InterPro" id="IPR020471">
    <property type="entry name" value="AKR"/>
</dbReference>
<dbReference type="PRINTS" id="PR00069">
    <property type="entry name" value="ALDKETRDTASE"/>
</dbReference>
<dbReference type="Proteomes" id="UP000010467">
    <property type="component" value="Plasmid pDEIPE01"/>
</dbReference>
<organism evidence="3 4">
    <name type="scientific">Deinococcus peraridilitoris (strain DSM 19664 / LMG 22246 / CIP 109416 / KR-200)</name>
    <dbReference type="NCBI Taxonomy" id="937777"/>
    <lineage>
        <taxon>Bacteria</taxon>
        <taxon>Thermotogati</taxon>
        <taxon>Deinococcota</taxon>
        <taxon>Deinococci</taxon>
        <taxon>Deinococcales</taxon>
        <taxon>Deinococcaceae</taxon>
        <taxon>Deinococcus</taxon>
    </lineage>
</organism>
<dbReference type="Pfam" id="PF00248">
    <property type="entry name" value="Aldo_ket_red"/>
    <property type="match status" value="1"/>
</dbReference>
<dbReference type="SUPFAM" id="SSF51430">
    <property type="entry name" value="NAD(P)-linked oxidoreductase"/>
    <property type="match status" value="1"/>
</dbReference>
<sequence length="327" mass="36865">MEYTKLGSTGLDVSRICLGCMGFGDKERWIHQWVLNEEDSRPVIQKALELGINFFDTANVYSIGRSEEILGRALKDFAKRDEVVIATKLHGKMHEGPNGGGLSRKAILSEIDHSLKRLGTDYVDLYQIHRWDDATPIEETMEALHDVVKAGKARYIGASAMWAWQFQRALHVAEKHGWTRFVSMQNHLNLIYREEEREMLPLCRAEGIGVIPYSPLASGRLTRDWGSERTLRSETDTIAKSKYDATADTDRQVVERVAELAQKHRVPRAHIALAWLLQKRPVTAPIIGATKISHLEDAVGALSVKLAAEEVAYLEEPYVPHPIIGHQ</sequence>
<proteinExistence type="predicted"/>
<geneLocation type="plasmid" evidence="3 4">
    <name>pDEIPE01</name>
</geneLocation>
<keyword evidence="4" id="KW-1185">Reference proteome</keyword>
<name>L0A8E5_DEIPD</name>
<protein>
    <submittedName>
        <fullName evidence="3">Putative oxidoreductase, aryl-alcohol dehydrogenase like protein</fullName>
    </submittedName>
</protein>
<dbReference type="PATRIC" id="fig|937777.3.peg.4088"/>
<reference evidence="4" key="1">
    <citation type="submission" date="2012-03" db="EMBL/GenBank/DDBJ databases">
        <title>Complete sequence of plasmid 1 of Deinococcus peraridilitoris DSM 19664.</title>
        <authorList>
            <person name="Lucas S."/>
            <person name="Copeland A."/>
            <person name="Lapidus A."/>
            <person name="Glavina del Rio T."/>
            <person name="Dalin E."/>
            <person name="Tice H."/>
            <person name="Bruce D."/>
            <person name="Goodwin L."/>
            <person name="Pitluck S."/>
            <person name="Peters L."/>
            <person name="Mikhailova N."/>
            <person name="Lu M."/>
            <person name="Kyrpides N."/>
            <person name="Mavromatis K."/>
            <person name="Ivanova N."/>
            <person name="Brettin T."/>
            <person name="Detter J.C."/>
            <person name="Han C."/>
            <person name="Larimer F."/>
            <person name="Land M."/>
            <person name="Hauser L."/>
            <person name="Markowitz V."/>
            <person name="Cheng J.-F."/>
            <person name="Hugenholtz P."/>
            <person name="Woyke T."/>
            <person name="Wu D."/>
            <person name="Pukall R."/>
            <person name="Steenblock K."/>
            <person name="Brambilla E."/>
            <person name="Klenk H.-P."/>
            <person name="Eisen J.A."/>
        </authorList>
    </citation>
    <scope>NUCLEOTIDE SEQUENCE [LARGE SCALE GENOMIC DNA]</scope>
    <source>
        <strain evidence="4">DSM 19664 / LMG 22246 / CIP 109416 / KR-200</strain>
        <plasmid evidence="4">Plasmid pDEIPE01</plasmid>
    </source>
</reference>
<feature type="domain" description="NADP-dependent oxidoreductase" evidence="2">
    <location>
        <begin position="15"/>
        <end position="316"/>
    </location>
</feature>
<dbReference type="InterPro" id="IPR036812">
    <property type="entry name" value="NAD(P)_OxRdtase_dom_sf"/>
</dbReference>
<dbReference type="PANTHER" id="PTHR43364:SF4">
    <property type="entry name" value="NAD(P)-LINKED OXIDOREDUCTASE SUPERFAMILY PROTEIN"/>
    <property type="match status" value="1"/>
</dbReference>
<dbReference type="Gene3D" id="3.20.20.100">
    <property type="entry name" value="NADP-dependent oxidoreductase domain"/>
    <property type="match status" value="1"/>
</dbReference>
<dbReference type="FunFam" id="3.20.20.100:FF:000004">
    <property type="entry name" value="Oxidoreductase, aldo/keto reductase"/>
    <property type="match status" value="1"/>
</dbReference>
<dbReference type="PANTHER" id="PTHR43364">
    <property type="entry name" value="NADH-SPECIFIC METHYLGLYOXAL REDUCTASE-RELATED"/>
    <property type="match status" value="1"/>
</dbReference>
<evidence type="ECO:0000313" key="3">
    <source>
        <dbReference type="EMBL" id="AFZ69452.1"/>
    </source>
</evidence>